<organism evidence="6 7">
    <name type="scientific">Microthyrium microscopicum</name>
    <dbReference type="NCBI Taxonomy" id="703497"/>
    <lineage>
        <taxon>Eukaryota</taxon>
        <taxon>Fungi</taxon>
        <taxon>Dikarya</taxon>
        <taxon>Ascomycota</taxon>
        <taxon>Pezizomycotina</taxon>
        <taxon>Dothideomycetes</taxon>
        <taxon>Dothideomycetes incertae sedis</taxon>
        <taxon>Microthyriales</taxon>
        <taxon>Microthyriaceae</taxon>
        <taxon>Microthyrium</taxon>
    </lineage>
</organism>
<feature type="region of interest" description="Disordered" evidence="4">
    <location>
        <begin position="277"/>
        <end position="334"/>
    </location>
</feature>
<dbReference type="Gene3D" id="3.10.110.10">
    <property type="entry name" value="Ubiquitin Conjugating Enzyme"/>
    <property type="match status" value="1"/>
</dbReference>
<dbReference type="PANTHER" id="PTHR24068">
    <property type="entry name" value="UBIQUITIN-CONJUGATING ENZYME E2"/>
    <property type="match status" value="1"/>
</dbReference>
<evidence type="ECO:0000313" key="6">
    <source>
        <dbReference type="EMBL" id="KAF2668059.1"/>
    </source>
</evidence>
<feature type="domain" description="UBC core" evidence="5">
    <location>
        <begin position="4"/>
        <end position="156"/>
    </location>
</feature>
<feature type="active site" description="Glycyl thioester intermediate" evidence="3">
    <location>
        <position position="94"/>
    </location>
</feature>
<dbReference type="AlphaFoldDB" id="A0A6A6U736"/>
<keyword evidence="7" id="KW-1185">Reference proteome</keyword>
<keyword evidence="1" id="KW-0808">Transferase</keyword>
<protein>
    <submittedName>
        <fullName evidence="6">UBC-like protein</fullName>
    </submittedName>
</protein>
<feature type="compositionally biased region" description="Low complexity" evidence="4">
    <location>
        <begin position="288"/>
        <end position="320"/>
    </location>
</feature>
<evidence type="ECO:0000256" key="1">
    <source>
        <dbReference type="ARBA" id="ARBA00022679"/>
    </source>
</evidence>
<name>A0A6A6U736_9PEZI</name>
<sequence length="430" mass="47554">MAAKAMRRLANDHGYLHKHGLPPNYLFPPNSNESSDMTVLSVLLAGPDNTPYSSGVFRLTLHMEPGAYPAKAPTATFRTKIFHPNVDPTTGAVCVDTLKRDWTPELTLRDVLVTISCLLVCPNPASALNGEAGKLMEEEYGHFEKRAAMWTRMYALTPPTLKAAVDEAKQRVVGEQGEITGKVIGRGKKRRDIVEDEQPTTGTENTRQSIEGDPMEGVLHTPAALTTSIHQSTSAQDYAVNGLGVSNIDISLDSIPVMSKSPTSESSKRLSRKRYAMLPPDPQHSRQSITTTTISDNTQTTTITHTHPSYISTSISSTITQAPEPPPKRRRTNSLTPPIVMQKHLMRQNIFAAKSLPRLINPLEPPIVHEPRDDPFNEAFEMPWLEWENFLPPQSRRDPNSIIDRRTSTLGSSITTNSRTAGPRLGIFRL</sequence>
<dbReference type="SMART" id="SM00212">
    <property type="entry name" value="UBCc"/>
    <property type="match status" value="1"/>
</dbReference>
<evidence type="ECO:0000256" key="2">
    <source>
        <dbReference type="ARBA" id="ARBA00022786"/>
    </source>
</evidence>
<dbReference type="InterPro" id="IPR016135">
    <property type="entry name" value="UBQ-conjugating_enzyme/RWD"/>
</dbReference>
<accession>A0A6A6U736</accession>
<feature type="region of interest" description="Disordered" evidence="4">
    <location>
        <begin position="188"/>
        <end position="214"/>
    </location>
</feature>
<gene>
    <name evidence="6" type="ORF">BT63DRAFT_415561</name>
</gene>
<dbReference type="GO" id="GO:0016740">
    <property type="term" value="F:transferase activity"/>
    <property type="evidence" value="ECO:0007669"/>
    <property type="project" value="UniProtKB-KW"/>
</dbReference>
<dbReference type="InterPro" id="IPR023313">
    <property type="entry name" value="UBQ-conjugating_AS"/>
</dbReference>
<keyword evidence="2" id="KW-0833">Ubl conjugation pathway</keyword>
<evidence type="ECO:0000259" key="5">
    <source>
        <dbReference type="PROSITE" id="PS50127"/>
    </source>
</evidence>
<dbReference type="Proteomes" id="UP000799302">
    <property type="component" value="Unassembled WGS sequence"/>
</dbReference>
<evidence type="ECO:0000256" key="3">
    <source>
        <dbReference type="PROSITE-ProRule" id="PRU10133"/>
    </source>
</evidence>
<dbReference type="OrthoDB" id="10069349at2759"/>
<dbReference type="PROSITE" id="PS50127">
    <property type="entry name" value="UBC_2"/>
    <property type="match status" value="1"/>
</dbReference>
<evidence type="ECO:0000313" key="7">
    <source>
        <dbReference type="Proteomes" id="UP000799302"/>
    </source>
</evidence>
<dbReference type="Pfam" id="PF00179">
    <property type="entry name" value="UQ_con"/>
    <property type="match status" value="1"/>
</dbReference>
<dbReference type="SUPFAM" id="SSF54495">
    <property type="entry name" value="UBC-like"/>
    <property type="match status" value="1"/>
</dbReference>
<evidence type="ECO:0000256" key="4">
    <source>
        <dbReference type="SAM" id="MobiDB-lite"/>
    </source>
</evidence>
<dbReference type="InterPro" id="IPR000608">
    <property type="entry name" value="UBC"/>
</dbReference>
<reference evidence="6" key="1">
    <citation type="journal article" date="2020" name="Stud. Mycol.">
        <title>101 Dothideomycetes genomes: a test case for predicting lifestyles and emergence of pathogens.</title>
        <authorList>
            <person name="Haridas S."/>
            <person name="Albert R."/>
            <person name="Binder M."/>
            <person name="Bloem J."/>
            <person name="Labutti K."/>
            <person name="Salamov A."/>
            <person name="Andreopoulos B."/>
            <person name="Baker S."/>
            <person name="Barry K."/>
            <person name="Bills G."/>
            <person name="Bluhm B."/>
            <person name="Cannon C."/>
            <person name="Castanera R."/>
            <person name="Culley D."/>
            <person name="Daum C."/>
            <person name="Ezra D."/>
            <person name="Gonzalez J."/>
            <person name="Henrissat B."/>
            <person name="Kuo A."/>
            <person name="Liang C."/>
            <person name="Lipzen A."/>
            <person name="Lutzoni F."/>
            <person name="Magnuson J."/>
            <person name="Mondo S."/>
            <person name="Nolan M."/>
            <person name="Ohm R."/>
            <person name="Pangilinan J."/>
            <person name="Park H.-J."/>
            <person name="Ramirez L."/>
            <person name="Alfaro M."/>
            <person name="Sun H."/>
            <person name="Tritt A."/>
            <person name="Yoshinaga Y."/>
            <person name="Zwiers L.-H."/>
            <person name="Turgeon B."/>
            <person name="Goodwin S."/>
            <person name="Spatafora J."/>
            <person name="Crous P."/>
            <person name="Grigoriev I."/>
        </authorList>
    </citation>
    <scope>NUCLEOTIDE SEQUENCE</scope>
    <source>
        <strain evidence="6">CBS 115976</strain>
    </source>
</reference>
<feature type="compositionally biased region" description="Polar residues" evidence="4">
    <location>
        <begin position="199"/>
        <end position="209"/>
    </location>
</feature>
<dbReference type="PROSITE" id="PS00183">
    <property type="entry name" value="UBC_1"/>
    <property type="match status" value="1"/>
</dbReference>
<proteinExistence type="predicted"/>
<dbReference type="EMBL" id="MU004237">
    <property type="protein sequence ID" value="KAF2668059.1"/>
    <property type="molecule type" value="Genomic_DNA"/>
</dbReference>